<evidence type="ECO:0000256" key="1">
    <source>
        <dbReference type="ARBA" id="ARBA00022737"/>
    </source>
</evidence>
<proteinExistence type="predicted"/>
<accession>X0UA01</accession>
<gene>
    <name evidence="4" type="ORF">S01H1_09765</name>
</gene>
<dbReference type="AlphaFoldDB" id="X0UA01"/>
<dbReference type="Gene3D" id="1.25.40.10">
    <property type="entry name" value="Tetratricopeptide repeat domain"/>
    <property type="match status" value="3"/>
</dbReference>
<feature type="non-terminal residue" evidence="4">
    <location>
        <position position="446"/>
    </location>
</feature>
<dbReference type="InterPro" id="IPR011717">
    <property type="entry name" value="TPR-4"/>
</dbReference>
<reference evidence="4" key="1">
    <citation type="journal article" date="2014" name="Front. Microbiol.">
        <title>High frequency of phylogenetically diverse reductive dehalogenase-homologous genes in deep subseafloor sedimentary metagenomes.</title>
        <authorList>
            <person name="Kawai M."/>
            <person name="Futagami T."/>
            <person name="Toyoda A."/>
            <person name="Takaki Y."/>
            <person name="Nishi S."/>
            <person name="Hori S."/>
            <person name="Arai W."/>
            <person name="Tsubouchi T."/>
            <person name="Morono Y."/>
            <person name="Uchiyama I."/>
            <person name="Ito T."/>
            <person name="Fujiyama A."/>
            <person name="Inagaki F."/>
            <person name="Takami H."/>
        </authorList>
    </citation>
    <scope>NUCLEOTIDE SEQUENCE</scope>
    <source>
        <strain evidence="4">Expedition CK06-06</strain>
    </source>
</reference>
<dbReference type="Pfam" id="PF13432">
    <property type="entry name" value="TPR_16"/>
    <property type="match status" value="1"/>
</dbReference>
<dbReference type="SMART" id="SM00028">
    <property type="entry name" value="TPR"/>
    <property type="match status" value="6"/>
</dbReference>
<keyword evidence="3" id="KW-1133">Transmembrane helix</keyword>
<sequence length="446" mass="50456">LVTSVAAVLVVLIAGIVISTIFAVGQFRARAEAMLYIQITKEADEYIRGGFFAKGPETTIREALDTASKNLEYNSKFLEEQFGPRVEALMRGALGTTYLGIGLYKEAEPHMECAHQFFRDEFGEENRGTLWIMGNLALLYQQQKRYEEAGQLYVKVLETQRRVLGEEDPGTLTAMYNLVSLYKDQERYEEAELLLVKTLEDMRRGGEAYSLMRVPIDKLASLYKDQGRYEEAGQLYVKALETARRVLGEEDPQTLTIVTAISNLGVEQYRAGAYQNALVTLTRIRRLRQTAFKQSKASDVAFIAMALHQLGRTQEAQAVLEQLRDLFEDDKQHHEQSYLQEAEQLLAGENSRIYLVWECIETERLEEARQLLGDLKPLPTQKGLEIDGGIQSVFKALAWAYCHRGKSHNRRGEYDKAIGDYETAVRGDPGYAPALNNLGWLLATCP</sequence>
<comment type="caution">
    <text evidence="4">The sequence shown here is derived from an EMBL/GenBank/DDBJ whole genome shotgun (WGS) entry which is preliminary data.</text>
</comment>
<dbReference type="SUPFAM" id="SSF48452">
    <property type="entry name" value="TPR-like"/>
    <property type="match status" value="2"/>
</dbReference>
<dbReference type="PANTHER" id="PTHR45641:SF19">
    <property type="entry name" value="NEPHROCYSTIN-3"/>
    <property type="match status" value="1"/>
</dbReference>
<evidence type="ECO:0000256" key="2">
    <source>
        <dbReference type="ARBA" id="ARBA00022803"/>
    </source>
</evidence>
<dbReference type="Pfam" id="PF07721">
    <property type="entry name" value="TPR_4"/>
    <property type="match status" value="1"/>
</dbReference>
<feature type="transmembrane region" description="Helical" evidence="3">
    <location>
        <begin position="6"/>
        <end position="25"/>
    </location>
</feature>
<protein>
    <recommendedName>
        <fullName evidence="5">MalT-like TPR region domain-containing protein</fullName>
    </recommendedName>
</protein>
<evidence type="ECO:0000313" key="4">
    <source>
        <dbReference type="EMBL" id="GAF85320.1"/>
    </source>
</evidence>
<keyword evidence="3" id="KW-0812">Transmembrane</keyword>
<dbReference type="GO" id="GO:0042802">
    <property type="term" value="F:identical protein binding"/>
    <property type="evidence" value="ECO:0007669"/>
    <property type="project" value="InterPro"/>
</dbReference>
<dbReference type="InterPro" id="IPR019734">
    <property type="entry name" value="TPR_rpt"/>
</dbReference>
<evidence type="ECO:0008006" key="5">
    <source>
        <dbReference type="Google" id="ProtNLM"/>
    </source>
</evidence>
<evidence type="ECO:0000256" key="3">
    <source>
        <dbReference type="SAM" id="Phobius"/>
    </source>
</evidence>
<keyword evidence="1" id="KW-0677">Repeat</keyword>
<organism evidence="4">
    <name type="scientific">marine sediment metagenome</name>
    <dbReference type="NCBI Taxonomy" id="412755"/>
    <lineage>
        <taxon>unclassified sequences</taxon>
        <taxon>metagenomes</taxon>
        <taxon>ecological metagenomes</taxon>
    </lineage>
</organism>
<name>X0UA01_9ZZZZ</name>
<dbReference type="PANTHER" id="PTHR45641">
    <property type="entry name" value="TETRATRICOPEPTIDE REPEAT PROTEIN (AFU_ORTHOLOGUE AFUA_6G03870)"/>
    <property type="match status" value="1"/>
</dbReference>
<keyword evidence="2" id="KW-0802">TPR repeat</keyword>
<dbReference type="EMBL" id="BARS01004991">
    <property type="protein sequence ID" value="GAF85320.1"/>
    <property type="molecule type" value="Genomic_DNA"/>
</dbReference>
<dbReference type="Pfam" id="PF13424">
    <property type="entry name" value="TPR_12"/>
    <property type="match status" value="2"/>
</dbReference>
<feature type="non-terminal residue" evidence="4">
    <location>
        <position position="1"/>
    </location>
</feature>
<dbReference type="InterPro" id="IPR011990">
    <property type="entry name" value="TPR-like_helical_dom_sf"/>
</dbReference>
<keyword evidence="3" id="KW-0472">Membrane</keyword>
<dbReference type="PROSITE" id="PS50005">
    <property type="entry name" value="TPR"/>
    <property type="match status" value="1"/>
</dbReference>